<evidence type="ECO:0000256" key="10">
    <source>
        <dbReference type="PROSITE-ProRule" id="PRU10141"/>
    </source>
</evidence>
<proteinExistence type="inferred from homology"/>
<feature type="compositionally biased region" description="Polar residues" evidence="11">
    <location>
        <begin position="115"/>
        <end position="127"/>
    </location>
</feature>
<dbReference type="EC" id="2.7.11.22" evidence="2"/>
<feature type="region of interest" description="Disordered" evidence="11">
    <location>
        <begin position="712"/>
        <end position="790"/>
    </location>
</feature>
<dbReference type="EMBL" id="JAGSXJ010000007">
    <property type="protein sequence ID" value="KAH6689562.1"/>
    <property type="molecule type" value="Genomic_DNA"/>
</dbReference>
<comment type="catalytic activity">
    <reaction evidence="8">
        <text>L-threonyl-[protein] + ATP = O-phospho-L-threonyl-[protein] + ADP + H(+)</text>
        <dbReference type="Rhea" id="RHEA:46608"/>
        <dbReference type="Rhea" id="RHEA-COMP:11060"/>
        <dbReference type="Rhea" id="RHEA-COMP:11605"/>
        <dbReference type="ChEBI" id="CHEBI:15378"/>
        <dbReference type="ChEBI" id="CHEBI:30013"/>
        <dbReference type="ChEBI" id="CHEBI:30616"/>
        <dbReference type="ChEBI" id="CHEBI:61977"/>
        <dbReference type="ChEBI" id="CHEBI:456216"/>
        <dbReference type="EC" id="2.7.11.22"/>
    </reaction>
</comment>
<gene>
    <name evidence="13" type="ORF">F5X68DRAFT_189325</name>
</gene>
<dbReference type="InterPro" id="IPR011009">
    <property type="entry name" value="Kinase-like_dom_sf"/>
</dbReference>
<evidence type="ECO:0000256" key="8">
    <source>
        <dbReference type="ARBA" id="ARBA00047811"/>
    </source>
</evidence>
<feature type="compositionally biased region" description="Low complexity" evidence="11">
    <location>
        <begin position="201"/>
        <end position="212"/>
    </location>
</feature>
<keyword evidence="5 10" id="KW-0547">Nucleotide-binding</keyword>
<evidence type="ECO:0000259" key="12">
    <source>
        <dbReference type="PROSITE" id="PS50011"/>
    </source>
</evidence>
<dbReference type="InterPro" id="IPR017441">
    <property type="entry name" value="Protein_kinase_ATP_BS"/>
</dbReference>
<evidence type="ECO:0000256" key="3">
    <source>
        <dbReference type="ARBA" id="ARBA00022527"/>
    </source>
</evidence>
<keyword evidence="3" id="KW-0723">Serine/threonine-protein kinase</keyword>
<name>A0A9P8VET2_9PEZI</name>
<dbReference type="PROSITE" id="PS50011">
    <property type="entry name" value="PROTEIN_KINASE_DOM"/>
    <property type="match status" value="1"/>
</dbReference>
<feature type="compositionally biased region" description="Gly residues" evidence="11">
    <location>
        <begin position="91"/>
        <end position="111"/>
    </location>
</feature>
<evidence type="ECO:0000256" key="1">
    <source>
        <dbReference type="ARBA" id="ARBA00006485"/>
    </source>
</evidence>
<feature type="binding site" evidence="10">
    <location>
        <position position="433"/>
    </location>
    <ligand>
        <name>ATP</name>
        <dbReference type="ChEBI" id="CHEBI:30616"/>
    </ligand>
</feature>
<dbReference type="PROSITE" id="PS00107">
    <property type="entry name" value="PROTEIN_KINASE_ATP"/>
    <property type="match status" value="1"/>
</dbReference>
<dbReference type="GO" id="GO:0005524">
    <property type="term" value="F:ATP binding"/>
    <property type="evidence" value="ECO:0007669"/>
    <property type="project" value="UniProtKB-UniRule"/>
</dbReference>
<evidence type="ECO:0000256" key="5">
    <source>
        <dbReference type="ARBA" id="ARBA00022741"/>
    </source>
</evidence>
<comment type="catalytic activity">
    <reaction evidence="9">
        <text>L-seryl-[protein] + ATP = O-phospho-L-seryl-[protein] + ADP + H(+)</text>
        <dbReference type="Rhea" id="RHEA:17989"/>
        <dbReference type="Rhea" id="RHEA-COMP:9863"/>
        <dbReference type="Rhea" id="RHEA-COMP:11604"/>
        <dbReference type="ChEBI" id="CHEBI:15378"/>
        <dbReference type="ChEBI" id="CHEBI:29999"/>
        <dbReference type="ChEBI" id="CHEBI:30616"/>
        <dbReference type="ChEBI" id="CHEBI:83421"/>
        <dbReference type="ChEBI" id="CHEBI:456216"/>
        <dbReference type="EC" id="2.7.11.22"/>
    </reaction>
</comment>
<evidence type="ECO:0000256" key="4">
    <source>
        <dbReference type="ARBA" id="ARBA00022679"/>
    </source>
</evidence>
<evidence type="ECO:0000256" key="9">
    <source>
        <dbReference type="ARBA" id="ARBA00048367"/>
    </source>
</evidence>
<dbReference type="FunFam" id="3.30.200.20:FF:000270">
    <property type="entry name" value="Serine/threonine-protein kinase bur1"/>
    <property type="match status" value="1"/>
</dbReference>
<organism evidence="13 14">
    <name type="scientific">Plectosphaerella plurivora</name>
    <dbReference type="NCBI Taxonomy" id="936078"/>
    <lineage>
        <taxon>Eukaryota</taxon>
        <taxon>Fungi</taxon>
        <taxon>Dikarya</taxon>
        <taxon>Ascomycota</taxon>
        <taxon>Pezizomycotina</taxon>
        <taxon>Sordariomycetes</taxon>
        <taxon>Hypocreomycetidae</taxon>
        <taxon>Glomerellales</taxon>
        <taxon>Plectosphaerellaceae</taxon>
        <taxon>Plectosphaerella</taxon>
    </lineage>
</organism>
<dbReference type="Gene3D" id="1.10.510.10">
    <property type="entry name" value="Transferase(Phosphotransferase) domain 1"/>
    <property type="match status" value="1"/>
</dbReference>
<evidence type="ECO:0000256" key="11">
    <source>
        <dbReference type="SAM" id="MobiDB-lite"/>
    </source>
</evidence>
<dbReference type="Proteomes" id="UP000770015">
    <property type="component" value="Unassembled WGS sequence"/>
</dbReference>
<comment type="caution">
    <text evidence="13">The sequence shown here is derived from an EMBL/GenBank/DDBJ whole genome shotgun (WGS) entry which is preliminary data.</text>
</comment>
<feature type="compositionally biased region" description="Basic and acidic residues" evidence="11">
    <location>
        <begin position="712"/>
        <end position="738"/>
    </location>
</feature>
<dbReference type="PANTHER" id="PTHR24056">
    <property type="entry name" value="CELL DIVISION PROTEIN KINASE"/>
    <property type="match status" value="1"/>
</dbReference>
<dbReference type="PANTHER" id="PTHR24056:SF546">
    <property type="entry name" value="CYCLIN-DEPENDENT KINASE 12"/>
    <property type="match status" value="1"/>
</dbReference>
<dbReference type="PROSITE" id="PS00108">
    <property type="entry name" value="PROTEIN_KINASE_ST"/>
    <property type="match status" value="1"/>
</dbReference>
<keyword evidence="6 13" id="KW-0418">Kinase</keyword>
<dbReference type="CDD" id="cd07840">
    <property type="entry name" value="STKc_CDK9_like"/>
    <property type="match status" value="1"/>
</dbReference>
<accession>A0A9P8VET2</accession>
<evidence type="ECO:0000256" key="7">
    <source>
        <dbReference type="ARBA" id="ARBA00022840"/>
    </source>
</evidence>
<feature type="compositionally biased region" description="Basic and acidic residues" evidence="11">
    <location>
        <begin position="240"/>
        <end position="335"/>
    </location>
</feature>
<evidence type="ECO:0000313" key="14">
    <source>
        <dbReference type="Proteomes" id="UP000770015"/>
    </source>
</evidence>
<dbReference type="GO" id="GO:0032968">
    <property type="term" value="P:positive regulation of transcription elongation by RNA polymerase II"/>
    <property type="evidence" value="ECO:0007669"/>
    <property type="project" value="TreeGrafter"/>
</dbReference>
<feature type="compositionally biased region" description="Pro residues" evidence="11">
    <location>
        <begin position="356"/>
        <end position="371"/>
    </location>
</feature>
<keyword evidence="14" id="KW-1185">Reference proteome</keyword>
<comment type="similarity">
    <text evidence="1">Belongs to the protein kinase superfamily. CMGC Ser/Thr protein kinase family. CDC2/CDKX subfamily.</text>
</comment>
<dbReference type="AlphaFoldDB" id="A0A9P8VET2"/>
<keyword evidence="4" id="KW-0808">Transferase</keyword>
<feature type="compositionally biased region" description="Polar residues" evidence="11">
    <location>
        <begin position="18"/>
        <end position="35"/>
    </location>
</feature>
<dbReference type="InterPro" id="IPR050108">
    <property type="entry name" value="CDK"/>
</dbReference>
<dbReference type="InterPro" id="IPR000719">
    <property type="entry name" value="Prot_kinase_dom"/>
</dbReference>
<dbReference type="FunFam" id="1.10.510.10:FF:000440">
    <property type="entry name" value="Serine/threonine-protein kinase bur1"/>
    <property type="match status" value="1"/>
</dbReference>
<feature type="compositionally biased region" description="Basic and acidic residues" evidence="11">
    <location>
        <begin position="745"/>
        <end position="771"/>
    </location>
</feature>
<dbReference type="GO" id="GO:0008024">
    <property type="term" value="C:cyclin/CDK positive transcription elongation factor complex"/>
    <property type="evidence" value="ECO:0007669"/>
    <property type="project" value="TreeGrafter"/>
</dbReference>
<evidence type="ECO:0000313" key="13">
    <source>
        <dbReference type="EMBL" id="KAH6689562.1"/>
    </source>
</evidence>
<dbReference type="Pfam" id="PF00069">
    <property type="entry name" value="Pkinase"/>
    <property type="match status" value="1"/>
</dbReference>
<feature type="region of interest" description="Disordered" evidence="11">
    <location>
        <begin position="1"/>
        <end position="388"/>
    </location>
</feature>
<dbReference type="Gene3D" id="3.30.200.20">
    <property type="entry name" value="Phosphorylase Kinase, domain 1"/>
    <property type="match status" value="1"/>
</dbReference>
<feature type="compositionally biased region" description="Basic residues" evidence="11">
    <location>
        <begin position="375"/>
        <end position="385"/>
    </location>
</feature>
<feature type="compositionally biased region" description="Low complexity" evidence="11">
    <location>
        <begin position="57"/>
        <end position="71"/>
    </location>
</feature>
<reference evidence="13" key="1">
    <citation type="journal article" date="2021" name="Nat. Commun.">
        <title>Genetic determinants of endophytism in the Arabidopsis root mycobiome.</title>
        <authorList>
            <person name="Mesny F."/>
            <person name="Miyauchi S."/>
            <person name="Thiergart T."/>
            <person name="Pickel B."/>
            <person name="Atanasova L."/>
            <person name="Karlsson M."/>
            <person name="Huettel B."/>
            <person name="Barry K.W."/>
            <person name="Haridas S."/>
            <person name="Chen C."/>
            <person name="Bauer D."/>
            <person name="Andreopoulos W."/>
            <person name="Pangilinan J."/>
            <person name="LaButti K."/>
            <person name="Riley R."/>
            <person name="Lipzen A."/>
            <person name="Clum A."/>
            <person name="Drula E."/>
            <person name="Henrissat B."/>
            <person name="Kohler A."/>
            <person name="Grigoriev I.V."/>
            <person name="Martin F.M."/>
            <person name="Hacquard S."/>
        </authorList>
    </citation>
    <scope>NUCLEOTIDE SEQUENCE</scope>
    <source>
        <strain evidence="13">MPI-SDFR-AT-0117</strain>
    </source>
</reference>
<dbReference type="GO" id="GO:0008353">
    <property type="term" value="F:RNA polymerase II CTD heptapeptide repeat kinase activity"/>
    <property type="evidence" value="ECO:0007669"/>
    <property type="project" value="TreeGrafter"/>
</dbReference>
<dbReference type="OrthoDB" id="204883at2759"/>
<dbReference type="SUPFAM" id="SSF56112">
    <property type="entry name" value="Protein kinase-like (PK-like)"/>
    <property type="match status" value="1"/>
</dbReference>
<feature type="compositionally biased region" description="Pro residues" evidence="11">
    <location>
        <begin position="186"/>
        <end position="195"/>
    </location>
</feature>
<dbReference type="InterPro" id="IPR008271">
    <property type="entry name" value="Ser/Thr_kinase_AS"/>
</dbReference>
<keyword evidence="7 10" id="KW-0067">ATP-binding</keyword>
<evidence type="ECO:0000256" key="2">
    <source>
        <dbReference type="ARBA" id="ARBA00012425"/>
    </source>
</evidence>
<dbReference type="GO" id="GO:0004693">
    <property type="term" value="F:cyclin-dependent protein serine/threonine kinase activity"/>
    <property type="evidence" value="ECO:0007669"/>
    <property type="project" value="UniProtKB-EC"/>
</dbReference>
<sequence length="790" mass="88520">MAGRGQRGSLGARHHGYNDQQQYSQSSHPTPNAYHNSPRDSPYGRGGRNASPHHQHAQGGQQGQQTTNATYSPPPASAPTGPMQPFSRGNYRGGGGAFRGNQFGQGRGGYRGNNFKSTHWNSASQATGGRGFSQVDDNATRQAGAPTSRPDNGDSADNQSNPFRPSKDMQVEDLTSSEKQAEKDMPPPTRAPPTGPASQNTSSSKFSFAFKATSKHTPAAPKPEISQKFNAPPPKQEAAQQRDSRDGDHRSDHRSSDRRDPRDTRDSRDARDGRDGRDPRDMRDSRDGRDTRDPRDRRPSDGRHQDRRNSDVRHQEGRQHEPRQIADRQRDKQDRGVPQGAPTEPASARVRHDPGRQPPSGPKITAPPPMPRTRIVPKKMKRLKPRQALPDDLVNSDSVYFRKPGNESVVGSGTYGKVFKGLHVYTKKLVALKRIRMEGEKDGFPVTAVREIKLLQSLRHPNIVQLQEVMVEKNDCFMVFEYLSHDLTGLLNHPSFKLDAAQRKHLARQIFEGLDYLHVRGVLHRDLKAANILVSSDGILKIADFGLARFYAKRHQLDYTNRVITIWYRSPELLLGETQYGPACDLWSTACILMEIFTRHATFPGDGTEANQLDKIFGVVGTPNTAEWPGLVDMPWFELLRPNYRRASSFAAKYKDRLTPAAYDLVCSIFQYDPAKRPSAGESLAHPYFTTEDPPPRQAVELANIDGEWHELESKAHRKENERKEREARHAARKDGRDNANNNNKARDKDRKRENETHDQRGDPKRVHVEGKPPLPAKGQAAESQTTVQA</sequence>
<dbReference type="SMART" id="SM00220">
    <property type="entry name" value="S_TKc"/>
    <property type="match status" value="1"/>
</dbReference>
<dbReference type="GO" id="GO:0030332">
    <property type="term" value="F:cyclin binding"/>
    <property type="evidence" value="ECO:0007669"/>
    <property type="project" value="TreeGrafter"/>
</dbReference>
<protein>
    <recommendedName>
        <fullName evidence="2">cyclin-dependent kinase</fullName>
        <ecNumber evidence="2">2.7.11.22</ecNumber>
    </recommendedName>
</protein>
<evidence type="ECO:0000256" key="6">
    <source>
        <dbReference type="ARBA" id="ARBA00022777"/>
    </source>
</evidence>
<feature type="domain" description="Protein kinase" evidence="12">
    <location>
        <begin position="404"/>
        <end position="689"/>
    </location>
</feature>